<proteinExistence type="predicted"/>
<evidence type="ECO:0000256" key="1">
    <source>
        <dbReference type="SAM" id="MobiDB-lite"/>
    </source>
</evidence>
<accession>A0A5M3VU19</accession>
<dbReference type="InterPro" id="IPR024498">
    <property type="entry name" value="DUF2786"/>
</dbReference>
<dbReference type="EMBL" id="BLAD01000044">
    <property type="protein sequence ID" value="GES00297.1"/>
    <property type="molecule type" value="Genomic_DNA"/>
</dbReference>
<dbReference type="Pfam" id="PF23771">
    <property type="entry name" value="DUF7168"/>
    <property type="match status" value="1"/>
</dbReference>
<dbReference type="Proteomes" id="UP000334990">
    <property type="component" value="Unassembled WGS sequence"/>
</dbReference>
<evidence type="ECO:0000313" key="5">
    <source>
        <dbReference type="Proteomes" id="UP000334990"/>
    </source>
</evidence>
<dbReference type="RefSeq" id="WP_170316884.1">
    <property type="nucleotide sequence ID" value="NZ_BAAABN010000033.1"/>
</dbReference>
<organism evidence="4 5">
    <name type="scientific">Acrocarpospora corrugata</name>
    <dbReference type="NCBI Taxonomy" id="35763"/>
    <lineage>
        <taxon>Bacteria</taxon>
        <taxon>Bacillati</taxon>
        <taxon>Actinomycetota</taxon>
        <taxon>Actinomycetes</taxon>
        <taxon>Streptosporangiales</taxon>
        <taxon>Streptosporangiaceae</taxon>
        <taxon>Acrocarpospora</taxon>
    </lineage>
</organism>
<dbReference type="Pfam" id="PF10979">
    <property type="entry name" value="DUF2786"/>
    <property type="match status" value="1"/>
</dbReference>
<evidence type="ECO:0000313" key="4">
    <source>
        <dbReference type="EMBL" id="GES00297.1"/>
    </source>
</evidence>
<feature type="compositionally biased region" description="Basic and acidic residues" evidence="1">
    <location>
        <begin position="213"/>
        <end position="229"/>
    </location>
</feature>
<name>A0A5M3VU19_9ACTN</name>
<evidence type="ECO:0000259" key="3">
    <source>
        <dbReference type="Pfam" id="PF23771"/>
    </source>
</evidence>
<comment type="caution">
    <text evidence="4">The sequence shown here is derived from an EMBL/GenBank/DDBJ whole genome shotgun (WGS) entry which is preliminary data.</text>
</comment>
<gene>
    <name evidence="4" type="ORF">Acor_23600</name>
</gene>
<dbReference type="InterPro" id="IPR055592">
    <property type="entry name" value="DUF7168"/>
</dbReference>
<feature type="domain" description="DUF2786" evidence="2">
    <location>
        <begin position="12"/>
        <end position="47"/>
    </location>
</feature>
<reference evidence="4 5" key="1">
    <citation type="submission" date="2019-10" db="EMBL/GenBank/DDBJ databases">
        <title>Whole genome shotgun sequence of Acrocarpospora corrugata NBRC 13972.</title>
        <authorList>
            <person name="Ichikawa N."/>
            <person name="Kimura A."/>
            <person name="Kitahashi Y."/>
            <person name="Komaki H."/>
            <person name="Oguchi A."/>
        </authorList>
    </citation>
    <scope>NUCLEOTIDE SEQUENCE [LARGE SCALE GENOMIC DNA]</scope>
    <source>
        <strain evidence="4 5">NBRC 13972</strain>
    </source>
</reference>
<evidence type="ECO:0000259" key="2">
    <source>
        <dbReference type="Pfam" id="PF10979"/>
    </source>
</evidence>
<protein>
    <submittedName>
        <fullName evidence="4">Uncharacterized protein</fullName>
    </submittedName>
</protein>
<dbReference type="AlphaFoldDB" id="A0A5M3VU19"/>
<feature type="domain" description="DUF7168" evidence="3">
    <location>
        <begin position="75"/>
        <end position="173"/>
    </location>
</feature>
<keyword evidence="5" id="KW-1185">Reference proteome</keyword>
<feature type="region of interest" description="Disordered" evidence="1">
    <location>
        <begin position="213"/>
        <end position="248"/>
    </location>
</feature>
<sequence length="248" mass="27052">MAEIPERKLELVRKLLAVAEHPGTDPTEAAVYLEKAYAVMAAYGIEQAMLANAGLVADEVSDLTVTVGNPYQADRRALLAGVASALRCRAIYWRSGRESVVRVVGFGSDLAVVELLFTSLCLQMGSGVLRVRAPEGGATVSFRKSWMAGFVHRVCERLGEAERRAAADSPSGGRSAELVLVDRRAEVSRVYEELFPRVRRAGRRRLRDWSGWEDGRAAGDRADLEDARVGSRKPSGSIEGEPGDRIPR</sequence>